<dbReference type="EMBL" id="BMFR01000001">
    <property type="protein sequence ID" value="GGG61234.1"/>
    <property type="molecule type" value="Genomic_DNA"/>
</dbReference>
<dbReference type="RefSeq" id="WP_188453361.1">
    <property type="nucleotide sequence ID" value="NZ_BMFR01000001.1"/>
</dbReference>
<dbReference type="AlphaFoldDB" id="A0A917LWE5"/>
<dbReference type="Proteomes" id="UP000622860">
    <property type="component" value="Unassembled WGS sequence"/>
</dbReference>
<organism evidence="1 2">
    <name type="scientific">Virgibacillus oceani</name>
    <dbReference type="NCBI Taxonomy" id="1479511"/>
    <lineage>
        <taxon>Bacteria</taxon>
        <taxon>Bacillati</taxon>
        <taxon>Bacillota</taxon>
        <taxon>Bacilli</taxon>
        <taxon>Bacillales</taxon>
        <taxon>Bacillaceae</taxon>
        <taxon>Virgibacillus</taxon>
    </lineage>
</organism>
<comment type="caution">
    <text evidence="1">The sequence shown here is derived from an EMBL/GenBank/DDBJ whole genome shotgun (WGS) entry which is preliminary data.</text>
</comment>
<accession>A0A917LWE5</accession>
<protein>
    <submittedName>
        <fullName evidence="1">Uncharacterized protein</fullName>
    </submittedName>
</protein>
<name>A0A917LWE5_9BACI</name>
<proteinExistence type="predicted"/>
<evidence type="ECO:0000313" key="1">
    <source>
        <dbReference type="EMBL" id="GGG61234.1"/>
    </source>
</evidence>
<reference evidence="1" key="2">
    <citation type="submission" date="2020-09" db="EMBL/GenBank/DDBJ databases">
        <authorList>
            <person name="Sun Q."/>
            <person name="Zhou Y."/>
        </authorList>
    </citation>
    <scope>NUCLEOTIDE SEQUENCE</scope>
    <source>
        <strain evidence="1">CGMCC 1.12754</strain>
    </source>
</reference>
<evidence type="ECO:0000313" key="2">
    <source>
        <dbReference type="Proteomes" id="UP000622860"/>
    </source>
</evidence>
<keyword evidence="2" id="KW-1185">Reference proteome</keyword>
<reference evidence="1" key="1">
    <citation type="journal article" date="2014" name="Int. J. Syst. Evol. Microbiol.">
        <title>Complete genome sequence of Corynebacterium casei LMG S-19264T (=DSM 44701T), isolated from a smear-ripened cheese.</title>
        <authorList>
            <consortium name="US DOE Joint Genome Institute (JGI-PGF)"/>
            <person name="Walter F."/>
            <person name="Albersmeier A."/>
            <person name="Kalinowski J."/>
            <person name="Ruckert C."/>
        </authorList>
    </citation>
    <scope>NUCLEOTIDE SEQUENCE</scope>
    <source>
        <strain evidence="1">CGMCC 1.12754</strain>
    </source>
</reference>
<gene>
    <name evidence="1" type="ORF">GCM10011398_00650</name>
</gene>
<sequence length="97" mass="11543">MIDGFQNAMYQLIETRLEEIINSEEYVLFFEAIYNDLEEKLSSITEPLDEETKNEMMEDIKSNLFDQFFNQSKFTYKAAFSDSFTFLINNVLLPRNK</sequence>